<dbReference type="PANTHER" id="PTHR10724">
    <property type="entry name" value="30S RIBOSOMAL PROTEIN S1"/>
    <property type="match status" value="1"/>
</dbReference>
<dbReference type="CTD" id="172040"/>
<dbReference type="SUPFAM" id="SSF158832">
    <property type="entry name" value="Tex N-terminal region-like"/>
    <property type="match status" value="1"/>
</dbReference>
<evidence type="ECO:0007829" key="6">
    <source>
        <dbReference type="PeptideAtlas" id="Q9N4L5"/>
    </source>
</evidence>
<keyword evidence="6" id="KW-1267">Proteomics identification</keyword>
<evidence type="ECO:0000256" key="1">
    <source>
        <dbReference type="SAM" id="MobiDB-lite"/>
    </source>
</evidence>
<dbReference type="OMA" id="RWAWRTR"/>
<dbReference type="STRING" id="6239.ZK973.1.1"/>
<dbReference type="Gene3D" id="1.10.150.310">
    <property type="entry name" value="Tex RuvX-like domain-like"/>
    <property type="match status" value="1"/>
</dbReference>
<dbReference type="RefSeq" id="NP_491362.1">
    <property type="nucleotide sequence ID" value="NM_058961.3"/>
</dbReference>
<dbReference type="Pfam" id="PF09371">
    <property type="entry name" value="Tex_N"/>
    <property type="match status" value="1"/>
</dbReference>
<dbReference type="HOGENOM" id="CLU_009833_0_2_1"/>
<gene>
    <name evidence="3" type="ORF">CELE_ZK973.1</name>
    <name evidence="3 5" type="ORF">ZK973.1</name>
</gene>
<dbReference type="SUPFAM" id="SSF47781">
    <property type="entry name" value="RuvA domain 2-like"/>
    <property type="match status" value="1"/>
</dbReference>
<protein>
    <submittedName>
        <fullName evidence="3">S1 motif domain-containing protein</fullName>
    </submittedName>
</protein>
<dbReference type="PROSITE" id="PS50126">
    <property type="entry name" value="S1"/>
    <property type="match status" value="1"/>
</dbReference>
<reference evidence="3 4" key="1">
    <citation type="journal article" date="1998" name="Science">
        <title>Genome sequence of the nematode C. elegans: a platform for investigating biology.</title>
        <authorList>
            <consortium name="The C. elegans sequencing consortium"/>
            <person name="Sulson J.E."/>
            <person name="Waterston R."/>
        </authorList>
    </citation>
    <scope>NUCLEOTIDE SEQUENCE [LARGE SCALE GENOMIC DNA]</scope>
    <source>
        <strain evidence="3 4">Bristol N2</strain>
    </source>
</reference>
<dbReference type="InterPro" id="IPR023323">
    <property type="entry name" value="Tex-like_dom_sf"/>
</dbReference>
<dbReference type="Gene3D" id="2.40.50.140">
    <property type="entry name" value="Nucleic acid-binding proteins"/>
    <property type="match status" value="1"/>
</dbReference>
<dbReference type="PANTHER" id="PTHR10724:SF10">
    <property type="entry name" value="S1 RNA-BINDING DOMAIN-CONTAINING PROTEIN 1"/>
    <property type="match status" value="1"/>
</dbReference>
<dbReference type="SUPFAM" id="SSF53098">
    <property type="entry name" value="Ribonuclease H-like"/>
    <property type="match status" value="1"/>
</dbReference>
<dbReference type="SUPFAM" id="SSF50249">
    <property type="entry name" value="Nucleic acid-binding proteins"/>
    <property type="match status" value="1"/>
</dbReference>
<dbReference type="PhylomeDB" id="Q9N4L5"/>
<dbReference type="Proteomes" id="UP000001940">
    <property type="component" value="Chromosome I"/>
</dbReference>
<dbReference type="InterPro" id="IPR003029">
    <property type="entry name" value="S1_domain"/>
</dbReference>
<dbReference type="PaxDb" id="6239-ZK973.1"/>
<dbReference type="CDD" id="cd05685">
    <property type="entry name" value="S1_Tex"/>
    <property type="match status" value="1"/>
</dbReference>
<dbReference type="UCSC" id="ZK973.1">
    <property type="organism name" value="c. elegans"/>
</dbReference>
<dbReference type="OrthoDB" id="995477at2759"/>
<dbReference type="FunCoup" id="Q9N4L5">
    <property type="interactions" value="1578"/>
</dbReference>
<dbReference type="InterPro" id="IPR012337">
    <property type="entry name" value="RNaseH-like_sf"/>
</dbReference>
<dbReference type="InterPro" id="IPR006641">
    <property type="entry name" value="YqgF/RNaseH-like_dom"/>
</dbReference>
<dbReference type="GO" id="GO:0006412">
    <property type="term" value="P:translation"/>
    <property type="evidence" value="ECO:0000318"/>
    <property type="project" value="GO_Central"/>
</dbReference>
<dbReference type="InterPro" id="IPR023319">
    <property type="entry name" value="Tex-like_HTH_dom_sf"/>
</dbReference>
<dbReference type="Pfam" id="PF16921">
    <property type="entry name" value="Tex_YqgF"/>
    <property type="match status" value="1"/>
</dbReference>
<evidence type="ECO:0000313" key="3">
    <source>
        <dbReference type="EMBL" id="CCD73563.1"/>
    </source>
</evidence>
<dbReference type="InterPro" id="IPR044146">
    <property type="entry name" value="S1_Tex"/>
</dbReference>
<dbReference type="InParanoid" id="Q9N4L5"/>
<dbReference type="GO" id="GO:0003729">
    <property type="term" value="F:mRNA binding"/>
    <property type="evidence" value="ECO:0000318"/>
    <property type="project" value="GO_Central"/>
</dbReference>
<dbReference type="InterPro" id="IPR012340">
    <property type="entry name" value="NA-bd_OB-fold"/>
</dbReference>
<dbReference type="InterPro" id="IPR050437">
    <property type="entry name" value="Ribos_protein_bS1-like"/>
</dbReference>
<dbReference type="SMART" id="SM00732">
    <property type="entry name" value="YqgFc"/>
    <property type="match status" value="1"/>
</dbReference>
<evidence type="ECO:0000313" key="4">
    <source>
        <dbReference type="Proteomes" id="UP000001940"/>
    </source>
</evidence>
<dbReference type="InterPro" id="IPR018974">
    <property type="entry name" value="Tex-like_N"/>
</dbReference>
<dbReference type="Gene3D" id="1.10.10.650">
    <property type="entry name" value="RuvA domain 2-like"/>
    <property type="match status" value="1"/>
</dbReference>
<dbReference type="EMBL" id="BX284601">
    <property type="protein sequence ID" value="CCD73563.1"/>
    <property type="molecule type" value="Genomic_DNA"/>
</dbReference>
<dbReference type="AlphaFoldDB" id="Q9N4L5"/>
<dbReference type="PeptideAtlas" id="Q9N4L5"/>
<dbReference type="GO" id="GO:0003735">
    <property type="term" value="F:structural constituent of ribosome"/>
    <property type="evidence" value="ECO:0000318"/>
    <property type="project" value="GO_Central"/>
</dbReference>
<dbReference type="eggNOG" id="KOG1857">
    <property type="taxonomic scope" value="Eukaryota"/>
</dbReference>
<dbReference type="GeneID" id="172040"/>
<accession>Q9N4L5</accession>
<dbReference type="SMR" id="Q9N4L5"/>
<dbReference type="SMART" id="SM00316">
    <property type="entry name" value="S1"/>
    <property type="match status" value="1"/>
</dbReference>
<dbReference type="FunFam" id="2.40.50.140:FF:000694">
    <property type="entry name" value="GD18443"/>
    <property type="match status" value="1"/>
</dbReference>
<dbReference type="InterPro" id="IPR010994">
    <property type="entry name" value="RuvA_2-like"/>
</dbReference>
<dbReference type="InterPro" id="IPR037027">
    <property type="entry name" value="YqgF/RNaseH-like_dom_sf"/>
</dbReference>
<name>Q9N4L5_CAEEL</name>
<feature type="region of interest" description="Disordered" evidence="1">
    <location>
        <begin position="574"/>
        <end position="594"/>
    </location>
</feature>
<dbReference type="Pfam" id="PF12836">
    <property type="entry name" value="HHH_3"/>
    <property type="match status" value="1"/>
</dbReference>
<feature type="domain" description="S1 motif" evidence="2">
    <location>
        <begin position="678"/>
        <end position="744"/>
    </location>
</feature>
<dbReference type="FunFam" id="1.10.150.310:FF:000003">
    <property type="entry name" value="LD12377p"/>
    <property type="match status" value="1"/>
</dbReference>
<dbReference type="Bgee" id="WBGene00022830">
    <property type="expression patterns" value="Expressed in germ line (C elegans) and 4 other cell types or tissues"/>
</dbReference>
<dbReference type="GO" id="GO:0006139">
    <property type="term" value="P:nucleobase-containing compound metabolic process"/>
    <property type="evidence" value="ECO:0007669"/>
    <property type="project" value="InterPro"/>
</dbReference>
<dbReference type="AGR" id="WB:WBGene00022830"/>
<dbReference type="WormBase" id="ZK973.1">
    <property type="protein sequence ID" value="CE24746"/>
    <property type="gene ID" value="WBGene00022830"/>
</dbReference>
<dbReference type="Gene3D" id="1.10.3500.10">
    <property type="entry name" value="Tex N-terminal region-like"/>
    <property type="match status" value="1"/>
</dbReference>
<evidence type="ECO:0000259" key="2">
    <source>
        <dbReference type="PROSITE" id="PS50126"/>
    </source>
</evidence>
<sequence>MKRQRLVDKEWILQFPIEYFIHKEVHELNSTQAQRLVSLFKNGCETAYIARYRGDVHGYLAPEKIRKAMEAYVDAKNLNNKVSSAISTVTAKVAGAQEKIIVTERFKRCEEFDEVTDISKEYSTGTRKTKANIARALGLEPPAQSILDGNFVDFKSLLSNGLKTVKDVEEHLKICLADLINRDEEVRKVSANIDILKKECRVSAKLSREAEKNRKDLEKRGIIEKYKNFIGEKWNAEDIRDHTVSALNKGFDEGIITWKIECEFNDAKYIHPFSRKSVYFGMKNFYQEALAYSIKNYFIPRIERKMANHLKDKAKDRSIVLFGENVDQLLSQEGIRDKFVIALDPGRSKIKTAFLKPTGEVVDMSSFSIYGTRFDGGGVDLLKKWSQQTERKDIVFAIGNGTNTYNTQIAVSDMINSNVFPKEINVSYCIVPEHGASKYSCTPSAIEEFGENAEITEISAVSIGRRLIDPMSEYVKIEPQHLGKGQYQLSVDPKKLNESLLNVVRDRVSFNGVDLNTASKNLLQRINGLNEKTAKEIVQYREQNGRFRSRAELKEVKGIGALTFQQCAGFLTVSRPDDAEDGPPKKKFKKSSTSKEWNPFDETIVHPDDYRTGESLLGKLNVSIEDITGRIKSFSISRLTAEEAKVLNLLQNLTLKTKMKPPPPLRTKVGQIRDLAEGQRFTGTVSNKTDFGVFIDIGVGQDGLAHISHFKDGHYSLMLPSVNDSVEVVIDKIREDGKISLSPVY</sequence>
<proteinExistence type="evidence at protein level"/>
<keyword evidence="4" id="KW-1185">Reference proteome</keyword>
<evidence type="ECO:0000313" key="5">
    <source>
        <dbReference type="WormBase" id="ZK973.1"/>
    </source>
</evidence>
<organism evidence="3 4">
    <name type="scientific">Caenorhabditis elegans</name>
    <dbReference type="NCBI Taxonomy" id="6239"/>
    <lineage>
        <taxon>Eukaryota</taxon>
        <taxon>Metazoa</taxon>
        <taxon>Ecdysozoa</taxon>
        <taxon>Nematoda</taxon>
        <taxon>Chromadorea</taxon>
        <taxon>Rhabditida</taxon>
        <taxon>Rhabditina</taxon>
        <taxon>Rhabditomorpha</taxon>
        <taxon>Rhabditoidea</taxon>
        <taxon>Rhabditidae</taxon>
        <taxon>Peloderinae</taxon>
        <taxon>Caenorhabditis</taxon>
    </lineage>
</organism>
<dbReference type="Pfam" id="PF00575">
    <property type="entry name" value="S1"/>
    <property type="match status" value="1"/>
</dbReference>
<dbReference type="InterPro" id="IPR032639">
    <property type="entry name" value="Tex_YqgF"/>
</dbReference>
<dbReference type="Gene3D" id="3.30.420.140">
    <property type="entry name" value="YqgF/RNase H-like domain"/>
    <property type="match status" value="1"/>
</dbReference>
<dbReference type="KEGG" id="cel:CELE_ZK973.1"/>